<gene>
    <name evidence="1" type="ORF">ALC56_08186</name>
</gene>
<evidence type="ECO:0000313" key="2">
    <source>
        <dbReference type="Proteomes" id="UP000078541"/>
    </source>
</evidence>
<proteinExistence type="predicted"/>
<name>A0A151JVA9_9HYME</name>
<protein>
    <submittedName>
        <fullName evidence="1">Uncharacterized protein</fullName>
    </submittedName>
</protein>
<evidence type="ECO:0000313" key="1">
    <source>
        <dbReference type="EMBL" id="KYN37432.1"/>
    </source>
</evidence>
<reference evidence="1 2" key="1">
    <citation type="submission" date="2016-03" db="EMBL/GenBank/DDBJ databases">
        <title>Trachymyrmex septentrionalis WGS genome.</title>
        <authorList>
            <person name="Nygaard S."/>
            <person name="Hu H."/>
            <person name="Boomsma J."/>
            <person name="Zhang G."/>
        </authorList>
    </citation>
    <scope>NUCLEOTIDE SEQUENCE [LARGE SCALE GENOMIC DNA]</scope>
    <source>
        <strain evidence="1">Tsep2-gDNA-1</strain>
        <tissue evidence="1">Whole body</tissue>
    </source>
</reference>
<sequence length="79" mass="9583">MRSKENLYLKSLLENTFREQFKEDREVYKVRVKNQILRTQKENQRTYNIKRVGSDDDPGVTWIVPRSTCAEYMKPWIVD</sequence>
<keyword evidence="2" id="KW-1185">Reference proteome</keyword>
<dbReference type="Proteomes" id="UP000078541">
    <property type="component" value="Unassembled WGS sequence"/>
</dbReference>
<dbReference type="EMBL" id="KQ981703">
    <property type="protein sequence ID" value="KYN37432.1"/>
    <property type="molecule type" value="Genomic_DNA"/>
</dbReference>
<organism evidence="1 2">
    <name type="scientific">Trachymyrmex septentrionalis</name>
    <dbReference type="NCBI Taxonomy" id="34720"/>
    <lineage>
        <taxon>Eukaryota</taxon>
        <taxon>Metazoa</taxon>
        <taxon>Ecdysozoa</taxon>
        <taxon>Arthropoda</taxon>
        <taxon>Hexapoda</taxon>
        <taxon>Insecta</taxon>
        <taxon>Pterygota</taxon>
        <taxon>Neoptera</taxon>
        <taxon>Endopterygota</taxon>
        <taxon>Hymenoptera</taxon>
        <taxon>Apocrita</taxon>
        <taxon>Aculeata</taxon>
        <taxon>Formicoidea</taxon>
        <taxon>Formicidae</taxon>
        <taxon>Myrmicinae</taxon>
        <taxon>Trachymyrmex</taxon>
    </lineage>
</organism>
<dbReference type="AlphaFoldDB" id="A0A151JVA9"/>
<accession>A0A151JVA9</accession>